<accession>A0A7N2LKM8</accession>
<dbReference type="PANTHER" id="PTHR46481">
    <property type="entry name" value="ZINC FINGER BED DOMAIN-CONTAINING PROTEIN 4"/>
    <property type="match status" value="1"/>
</dbReference>
<evidence type="ECO:0000313" key="3">
    <source>
        <dbReference type="Proteomes" id="UP000594261"/>
    </source>
</evidence>
<evidence type="ECO:0000313" key="2">
    <source>
        <dbReference type="EnsemblPlants" id="QL04p086283:mrna"/>
    </source>
</evidence>
<evidence type="ECO:0000259" key="1">
    <source>
        <dbReference type="Pfam" id="PF05699"/>
    </source>
</evidence>
<organism evidence="2 3">
    <name type="scientific">Quercus lobata</name>
    <name type="common">Valley oak</name>
    <dbReference type="NCBI Taxonomy" id="97700"/>
    <lineage>
        <taxon>Eukaryota</taxon>
        <taxon>Viridiplantae</taxon>
        <taxon>Streptophyta</taxon>
        <taxon>Embryophyta</taxon>
        <taxon>Tracheophyta</taxon>
        <taxon>Spermatophyta</taxon>
        <taxon>Magnoliopsida</taxon>
        <taxon>eudicotyledons</taxon>
        <taxon>Gunneridae</taxon>
        <taxon>Pentapetalae</taxon>
        <taxon>rosids</taxon>
        <taxon>fabids</taxon>
        <taxon>Fagales</taxon>
        <taxon>Fagaceae</taxon>
        <taxon>Quercus</taxon>
    </lineage>
</organism>
<dbReference type="InterPro" id="IPR008906">
    <property type="entry name" value="HATC_C_dom"/>
</dbReference>
<dbReference type="GO" id="GO:0005634">
    <property type="term" value="C:nucleus"/>
    <property type="evidence" value="ECO:0007669"/>
    <property type="project" value="UniProtKB-SubCell"/>
</dbReference>
<dbReference type="Gramene" id="QL04p086283:mrna">
    <property type="protein sequence ID" value="QL04p086283:mrna"/>
    <property type="gene ID" value="QL04p086283"/>
</dbReference>
<dbReference type="InParanoid" id="A0A7N2LKM8"/>
<dbReference type="InterPro" id="IPR052035">
    <property type="entry name" value="ZnF_BED_domain_contain"/>
</dbReference>
<dbReference type="EnsemblPlants" id="QL04p086283:mrna">
    <property type="protein sequence ID" value="QL04p086283:mrna"/>
    <property type="gene ID" value="QL04p086283"/>
</dbReference>
<proteinExistence type="predicted"/>
<dbReference type="SUPFAM" id="SSF53098">
    <property type="entry name" value="Ribonuclease H-like"/>
    <property type="match status" value="2"/>
</dbReference>
<protein>
    <recommendedName>
        <fullName evidence="1">HAT C-terminal dimerisation domain-containing protein</fullName>
    </recommendedName>
</protein>
<reference evidence="2" key="2">
    <citation type="submission" date="2021-01" db="UniProtKB">
        <authorList>
            <consortium name="EnsemblPlants"/>
        </authorList>
    </citation>
    <scope>IDENTIFICATION</scope>
</reference>
<dbReference type="EMBL" id="LRBV02000004">
    <property type="status" value="NOT_ANNOTATED_CDS"/>
    <property type="molecule type" value="Genomic_DNA"/>
</dbReference>
<sequence length="375" mass="43364">MTSSENNGSSNPSIIPIDSYQSAMMVDEDNTTPCSNLLDRPEDAQAQPNNGITEEQGRLKSVMWNHFKKRKVDGKDKAECNYCVNAYHFDQDESRKELARMIILHKYPFSIVDHIGFRRYSTSLQPLFKMVCRNTIKKDIMSIYDHEKEKSMHEIERNRSRIAITIDMWTSQNKRQGFMDGLNAIGSCIEKVRERVGFWTRSTKRRQRFTNMVRQLHVECTKELAHDCKTRWNSTYLMLSTAIEYQDFFFRLSQRESSYKCIPKEEEWEMASSICERLALFTRPKYSTLQRIARDILAILMSTVALKSAFSTSGKLLSPHCSKLHAKTVEALMCAQNWLWAEIKGLSSIVDGIEANTFQHILDDSADEEESGVTT</sequence>
<name>A0A7N2LKM8_QUELO</name>
<dbReference type="Pfam" id="PF05699">
    <property type="entry name" value="Dimer_Tnp_hAT"/>
    <property type="match status" value="1"/>
</dbReference>
<keyword evidence="3" id="KW-1185">Reference proteome</keyword>
<dbReference type="GO" id="GO:0008270">
    <property type="term" value="F:zinc ion binding"/>
    <property type="evidence" value="ECO:0007669"/>
    <property type="project" value="UniProtKB-KW"/>
</dbReference>
<feature type="domain" description="HAT C-terminal dimerisation" evidence="1">
    <location>
        <begin position="283"/>
        <end position="339"/>
    </location>
</feature>
<dbReference type="OMA" id="ISVEEDW"/>
<dbReference type="AlphaFoldDB" id="A0A7N2LKM8"/>
<dbReference type="Proteomes" id="UP000594261">
    <property type="component" value="Chromosome 4"/>
</dbReference>
<dbReference type="GO" id="GO:0046983">
    <property type="term" value="F:protein dimerization activity"/>
    <property type="evidence" value="ECO:0007669"/>
    <property type="project" value="InterPro"/>
</dbReference>
<dbReference type="PANTHER" id="PTHR46481:SF11">
    <property type="entry name" value="ZINC FINGER BED DOMAIN-CONTAINING PROTEIN RICESLEEPER 2-LIKE"/>
    <property type="match status" value="1"/>
</dbReference>
<reference evidence="2 3" key="1">
    <citation type="journal article" date="2016" name="G3 (Bethesda)">
        <title>First Draft Assembly and Annotation of the Genome of a California Endemic Oak Quercus lobata Nee (Fagaceae).</title>
        <authorList>
            <person name="Sork V.L."/>
            <person name="Fitz-Gibbon S.T."/>
            <person name="Puiu D."/>
            <person name="Crepeau M."/>
            <person name="Gugger P.F."/>
            <person name="Sherman R."/>
            <person name="Stevens K."/>
            <person name="Langley C.H."/>
            <person name="Pellegrini M."/>
            <person name="Salzberg S.L."/>
        </authorList>
    </citation>
    <scope>NUCLEOTIDE SEQUENCE [LARGE SCALE GENOMIC DNA]</scope>
    <source>
        <strain evidence="2 3">cv. SW786</strain>
    </source>
</reference>
<dbReference type="InterPro" id="IPR012337">
    <property type="entry name" value="RNaseH-like_sf"/>
</dbReference>